<name>A0A059KQ03_9BURK</name>
<keyword evidence="4" id="KW-0804">Transcription</keyword>
<dbReference type="Pfam" id="PF03466">
    <property type="entry name" value="LysR_substrate"/>
    <property type="match status" value="1"/>
</dbReference>
<dbReference type="STRING" id="34103.SAMN05421778_105115"/>
<dbReference type="PATRIC" id="fig|1286631.3.peg.897"/>
<dbReference type="GO" id="GO:0003700">
    <property type="term" value="F:DNA-binding transcription factor activity"/>
    <property type="evidence" value="ECO:0007669"/>
    <property type="project" value="InterPro"/>
</dbReference>
<dbReference type="PROSITE" id="PS50931">
    <property type="entry name" value="HTH_LYSR"/>
    <property type="match status" value="1"/>
</dbReference>
<evidence type="ECO:0000259" key="5">
    <source>
        <dbReference type="PROSITE" id="PS50931"/>
    </source>
</evidence>
<evidence type="ECO:0000313" key="7">
    <source>
        <dbReference type="Proteomes" id="UP000026714"/>
    </source>
</evidence>
<dbReference type="PANTHER" id="PTHR30346">
    <property type="entry name" value="TRANSCRIPTIONAL DUAL REGULATOR HCAR-RELATED"/>
    <property type="match status" value="1"/>
</dbReference>
<evidence type="ECO:0000256" key="3">
    <source>
        <dbReference type="ARBA" id="ARBA00023125"/>
    </source>
</evidence>
<dbReference type="SUPFAM" id="SSF46785">
    <property type="entry name" value="Winged helix' DNA-binding domain"/>
    <property type="match status" value="1"/>
</dbReference>
<keyword evidence="2" id="KW-0805">Transcription regulation</keyword>
<feature type="domain" description="HTH lysR-type" evidence="5">
    <location>
        <begin position="40"/>
        <end position="97"/>
    </location>
</feature>
<proteinExistence type="inferred from homology"/>
<dbReference type="FunFam" id="1.10.10.10:FF:000001">
    <property type="entry name" value="LysR family transcriptional regulator"/>
    <property type="match status" value="1"/>
</dbReference>
<protein>
    <submittedName>
        <fullName evidence="6">LysR family transcriptional regulator</fullName>
    </submittedName>
</protein>
<dbReference type="InterPro" id="IPR000847">
    <property type="entry name" value="LysR_HTH_N"/>
</dbReference>
<evidence type="ECO:0000313" key="6">
    <source>
        <dbReference type="EMBL" id="KDB53455.1"/>
    </source>
</evidence>
<dbReference type="AlphaFoldDB" id="A0A059KQ03"/>
<dbReference type="InterPro" id="IPR036390">
    <property type="entry name" value="WH_DNA-bd_sf"/>
</dbReference>
<keyword evidence="3" id="KW-0238">DNA-binding</keyword>
<organism evidence="6 7">
    <name type="scientific">Sphaerotilus natans subsp. natans DSM 6575</name>
    <dbReference type="NCBI Taxonomy" id="1286631"/>
    <lineage>
        <taxon>Bacteria</taxon>
        <taxon>Pseudomonadati</taxon>
        <taxon>Pseudomonadota</taxon>
        <taxon>Betaproteobacteria</taxon>
        <taxon>Burkholderiales</taxon>
        <taxon>Sphaerotilaceae</taxon>
        <taxon>Sphaerotilus</taxon>
    </lineage>
</organism>
<comment type="similarity">
    <text evidence="1">Belongs to the LysR transcriptional regulatory family.</text>
</comment>
<dbReference type="GO" id="GO:0003677">
    <property type="term" value="F:DNA binding"/>
    <property type="evidence" value="ECO:0007669"/>
    <property type="project" value="UniProtKB-KW"/>
</dbReference>
<dbReference type="EMBL" id="AZRA01000024">
    <property type="protein sequence ID" value="KDB53455.1"/>
    <property type="molecule type" value="Genomic_DNA"/>
</dbReference>
<comment type="caution">
    <text evidence="6">The sequence shown here is derived from an EMBL/GenBank/DDBJ whole genome shotgun (WGS) entry which is preliminary data.</text>
</comment>
<dbReference type="GO" id="GO:0032993">
    <property type="term" value="C:protein-DNA complex"/>
    <property type="evidence" value="ECO:0007669"/>
    <property type="project" value="TreeGrafter"/>
</dbReference>
<keyword evidence="7" id="KW-1185">Reference proteome</keyword>
<dbReference type="Proteomes" id="UP000026714">
    <property type="component" value="Unassembled WGS sequence"/>
</dbReference>
<reference evidence="6 7" key="1">
    <citation type="journal article" date="2014" name="FEMS Microbiol. Ecol.">
        <title>Sphaerotilus natans encrusted with nanoball-shaped Fe(III) oxide minerals formed by nitrate-reducing mixotrophic Fe(II) oxidation.</title>
        <authorList>
            <person name="Park S."/>
            <person name="Kim D.H."/>
            <person name="Lee J.H."/>
            <person name="Hur H.G."/>
        </authorList>
    </citation>
    <scope>NUCLEOTIDE SEQUENCE [LARGE SCALE GENOMIC DNA]</scope>
    <source>
        <strain evidence="6 7">DSM 6575</strain>
    </source>
</reference>
<dbReference type="Pfam" id="PF00126">
    <property type="entry name" value="HTH_1"/>
    <property type="match status" value="1"/>
</dbReference>
<dbReference type="eggNOG" id="COG0583">
    <property type="taxonomic scope" value="Bacteria"/>
</dbReference>
<dbReference type="PANTHER" id="PTHR30346:SF0">
    <property type="entry name" value="HCA OPERON TRANSCRIPTIONAL ACTIVATOR HCAR"/>
    <property type="match status" value="1"/>
</dbReference>
<accession>A0A059KQ03</accession>
<evidence type="ECO:0000256" key="4">
    <source>
        <dbReference type="ARBA" id="ARBA00023163"/>
    </source>
</evidence>
<dbReference type="CDD" id="cd08414">
    <property type="entry name" value="PBP2_LTTR_aromatics_like"/>
    <property type="match status" value="1"/>
</dbReference>
<evidence type="ECO:0000256" key="1">
    <source>
        <dbReference type="ARBA" id="ARBA00009437"/>
    </source>
</evidence>
<dbReference type="Gene3D" id="1.10.10.10">
    <property type="entry name" value="Winged helix-like DNA-binding domain superfamily/Winged helix DNA-binding domain"/>
    <property type="match status" value="1"/>
</dbReference>
<sequence>MAVQAVVCDATVDPDHHSVNSDLRNSSIRQTYGADMINFRLMRHLWLFLAVAEEQNFSRAAKRLGMSQPPLTEQIQVLEQALKAQLFVRSRLGAQLTPVGHAILPAVRKFVQQMEQLELAVREATSGQTGMLTIGAISSAMLEVLPAYLDRLRATQPRLTISVHEIDSVDAVPALRSGDVDLAFARLEGDLGADIQTMAMSQDSLVVALPAGHRLAGQRRIDMAMLADEAFVMFSRRVSPVYFDRIIALCQASGFSPRILHEVRSVTTQVASVGCGQGIGLVPESLRRMAPNNVLFKPLLQKVEVVTTAAAWRSDLLNPTLTLALAELEPACNRRPRKTRRSPA</sequence>
<dbReference type="PRINTS" id="PR00039">
    <property type="entry name" value="HTHLYSR"/>
</dbReference>
<dbReference type="InterPro" id="IPR005119">
    <property type="entry name" value="LysR_subst-bd"/>
</dbReference>
<gene>
    <name evidence="6" type="ORF">X805_09100</name>
</gene>
<dbReference type="SUPFAM" id="SSF53850">
    <property type="entry name" value="Periplasmic binding protein-like II"/>
    <property type="match status" value="1"/>
</dbReference>
<evidence type="ECO:0000256" key="2">
    <source>
        <dbReference type="ARBA" id="ARBA00023015"/>
    </source>
</evidence>
<dbReference type="InterPro" id="IPR036388">
    <property type="entry name" value="WH-like_DNA-bd_sf"/>
</dbReference>
<dbReference type="Gene3D" id="3.40.190.10">
    <property type="entry name" value="Periplasmic binding protein-like II"/>
    <property type="match status" value="2"/>
</dbReference>